<dbReference type="AlphaFoldDB" id="A0A5C4LK55"/>
<name>A0A5C4LK55_9HYPH</name>
<accession>A0A5C4LK55</accession>
<dbReference type="RefSeq" id="WP_139034407.1">
    <property type="nucleotide sequence ID" value="NZ_VDDA01000002.1"/>
</dbReference>
<protein>
    <submittedName>
        <fullName evidence="1">Uncharacterized protein</fullName>
    </submittedName>
</protein>
<reference evidence="1 2" key="1">
    <citation type="submission" date="2019-06" db="EMBL/GenBank/DDBJ databases">
        <title>Genome of Methylobacterium sp. 17Sr1-39.</title>
        <authorList>
            <person name="Seo T."/>
        </authorList>
    </citation>
    <scope>NUCLEOTIDE SEQUENCE [LARGE SCALE GENOMIC DNA]</scope>
    <source>
        <strain evidence="1 2">17Sr1-39</strain>
    </source>
</reference>
<sequence length="141" mass="15514">MSRADELRALLARVEEAEGGDLMLEADLLALLGGPIHDWPKRWLGLGFHPTLRVDEARDLIRRVLPDWWASSGLCSLTGHASIGPDYNGPAAERLKAEWPEERFHEGFHADLKPGDGPHRECLALIAALLSALLAREADHG</sequence>
<evidence type="ECO:0000313" key="1">
    <source>
        <dbReference type="EMBL" id="TNC14866.1"/>
    </source>
</evidence>
<evidence type="ECO:0000313" key="2">
    <source>
        <dbReference type="Proteomes" id="UP000305267"/>
    </source>
</evidence>
<proteinExistence type="predicted"/>
<comment type="caution">
    <text evidence="1">The sequence shown here is derived from an EMBL/GenBank/DDBJ whole genome shotgun (WGS) entry which is preliminary data.</text>
</comment>
<dbReference type="EMBL" id="VDDA01000002">
    <property type="protein sequence ID" value="TNC14866.1"/>
    <property type="molecule type" value="Genomic_DNA"/>
</dbReference>
<keyword evidence="2" id="KW-1185">Reference proteome</keyword>
<dbReference type="Proteomes" id="UP000305267">
    <property type="component" value="Unassembled WGS sequence"/>
</dbReference>
<gene>
    <name evidence="1" type="ORF">FF100_04620</name>
</gene>
<organism evidence="1 2">
    <name type="scientific">Methylobacterium terricola</name>
    <dbReference type="NCBI Taxonomy" id="2583531"/>
    <lineage>
        <taxon>Bacteria</taxon>
        <taxon>Pseudomonadati</taxon>
        <taxon>Pseudomonadota</taxon>
        <taxon>Alphaproteobacteria</taxon>
        <taxon>Hyphomicrobiales</taxon>
        <taxon>Methylobacteriaceae</taxon>
        <taxon>Methylobacterium</taxon>
    </lineage>
</organism>
<dbReference type="OrthoDB" id="8005631at2"/>